<evidence type="ECO:0000259" key="1">
    <source>
        <dbReference type="Pfam" id="PF01974"/>
    </source>
</evidence>
<evidence type="ECO:0000313" key="4">
    <source>
        <dbReference type="Proteomes" id="UP000730161"/>
    </source>
</evidence>
<dbReference type="Gene3D" id="3.40.1170.20">
    <property type="entry name" value="tRNA intron endonuclease, N-terminal domain"/>
    <property type="match status" value="1"/>
</dbReference>
<dbReference type="Gene3D" id="3.40.1350.150">
    <property type="match status" value="1"/>
</dbReference>
<sequence length="333" mass="37565">MKATYDGTMIHIGAEGKSLYEQGGYGRPTAAGLDLSPEEALYLLQRGKIDPVGFDFDSLLRKSAEKKNFLRSFIVYRDIRERGYAVQAGPHDFRVFRRGQKPGKGTTQYLVRVLSERDPIIFSSLLREVATAENMRKNYLLAVVDDEEELTYYDLRFHRPKARDATPLPEGIEGIPLGTQVIVHGEGGDQLQSQWYGTRLDPGRLLLSPPEALYLLDTGVLLFNGGSTDRDTYYASALSGDTELVEKLLVYTMLRNLGFTPRTGYKFGHHFRVYTESDRHSEMLVHAIPDGAELAISTISRSVRMAHSVKKKMLFACVQSDEIVYIEFARIKL</sequence>
<dbReference type="NCBIfam" id="TIGR00324">
    <property type="entry name" value="endA"/>
    <property type="match status" value="2"/>
</dbReference>
<dbReference type="Gene3D" id="3.40.1350.10">
    <property type="match status" value="1"/>
</dbReference>
<dbReference type="GO" id="GO:0003676">
    <property type="term" value="F:nucleic acid binding"/>
    <property type="evidence" value="ECO:0007669"/>
    <property type="project" value="InterPro"/>
</dbReference>
<proteinExistence type="predicted"/>
<dbReference type="InterPro" id="IPR036167">
    <property type="entry name" value="tRNA_intron_Endo_cat-like_sf"/>
</dbReference>
<comment type="caution">
    <text evidence="3">The sequence shown here is derived from an EMBL/GenBank/DDBJ whole genome shotgun (WGS) entry which is preliminary data.</text>
</comment>
<dbReference type="AlphaFoldDB" id="A0A8J8B5L2"/>
<accession>A0A8J8B5L2</accession>
<dbReference type="Proteomes" id="UP000730161">
    <property type="component" value="Unassembled WGS sequence"/>
</dbReference>
<dbReference type="Pfam" id="PF02778">
    <property type="entry name" value="tRNA_int_endo_N"/>
    <property type="match status" value="2"/>
</dbReference>
<dbReference type="GO" id="GO:0005737">
    <property type="term" value="C:cytoplasm"/>
    <property type="evidence" value="ECO:0007669"/>
    <property type="project" value="TreeGrafter"/>
</dbReference>
<keyword evidence="3" id="KW-0255">Endonuclease</keyword>
<dbReference type="InterPro" id="IPR006676">
    <property type="entry name" value="tRNA_splic"/>
</dbReference>
<dbReference type="InterPro" id="IPR011856">
    <property type="entry name" value="tRNA_endonuc-like_dom_sf"/>
</dbReference>
<feature type="domain" description="tRNA intron endonuclease N-terminal" evidence="2">
    <location>
        <begin position="177"/>
        <end position="221"/>
    </location>
</feature>
<dbReference type="InterPro" id="IPR006677">
    <property type="entry name" value="tRNA_intron_Endonuc_cat-like"/>
</dbReference>
<keyword evidence="3" id="KW-0378">Hydrolase</keyword>
<dbReference type="InterPro" id="IPR036740">
    <property type="entry name" value="tRNA_intron_Endonuc_N_sf"/>
</dbReference>
<feature type="domain" description="tRNA intron endonuclease catalytic" evidence="1">
    <location>
        <begin position="246"/>
        <end position="325"/>
    </location>
</feature>
<dbReference type="GO" id="GO:0000213">
    <property type="term" value="F:tRNA-intron lyase activity"/>
    <property type="evidence" value="ECO:0007669"/>
    <property type="project" value="InterPro"/>
</dbReference>
<dbReference type="GO" id="GO:0006388">
    <property type="term" value="P:tRNA splicing, via endonucleolytic cleavage and ligation"/>
    <property type="evidence" value="ECO:0007669"/>
    <property type="project" value="InterPro"/>
</dbReference>
<evidence type="ECO:0000259" key="2">
    <source>
        <dbReference type="Pfam" id="PF02778"/>
    </source>
</evidence>
<organism evidence="3 4">
    <name type="scientific">Methanocalculus chunghsingensis</name>
    <dbReference type="NCBI Taxonomy" id="156457"/>
    <lineage>
        <taxon>Archaea</taxon>
        <taxon>Methanobacteriati</taxon>
        <taxon>Methanobacteriota</taxon>
        <taxon>Stenosarchaea group</taxon>
        <taxon>Methanomicrobia</taxon>
        <taxon>Methanomicrobiales</taxon>
        <taxon>Methanocalculaceae</taxon>
        <taxon>Methanocalculus</taxon>
    </lineage>
</organism>
<keyword evidence="4" id="KW-1185">Reference proteome</keyword>
<dbReference type="EMBL" id="JWHL01000009">
    <property type="protein sequence ID" value="MBR1369193.1"/>
    <property type="molecule type" value="Genomic_DNA"/>
</dbReference>
<dbReference type="Pfam" id="PF01974">
    <property type="entry name" value="tRNA_int_endo"/>
    <property type="match status" value="2"/>
</dbReference>
<keyword evidence="3" id="KW-0540">Nuclease</keyword>
<dbReference type="RefSeq" id="WP_211530884.1">
    <property type="nucleotide sequence ID" value="NZ_JWHL01000009.1"/>
</dbReference>
<dbReference type="SUPFAM" id="SSF53032">
    <property type="entry name" value="tRNA-intron endonuclease catalytic domain-like"/>
    <property type="match status" value="2"/>
</dbReference>
<feature type="domain" description="tRNA intron endonuclease catalytic" evidence="1">
    <location>
        <begin position="69"/>
        <end position="152"/>
    </location>
</feature>
<dbReference type="PANTHER" id="PTHR21227:SF0">
    <property type="entry name" value="TRNA-SPLICING ENDONUCLEASE SUBUNIT SEN2"/>
    <property type="match status" value="1"/>
</dbReference>
<dbReference type="SUPFAM" id="SSF55267">
    <property type="entry name" value="tRNA-intron endonuclease N-terminal domain-like"/>
    <property type="match status" value="2"/>
</dbReference>
<dbReference type="CDD" id="cd22363">
    <property type="entry name" value="tRNA-intron_lyase_C"/>
    <property type="match status" value="2"/>
</dbReference>
<dbReference type="InterPro" id="IPR006678">
    <property type="entry name" value="tRNA_intron_Endonuc_N"/>
</dbReference>
<dbReference type="OrthoDB" id="46045at2157"/>
<protein>
    <submittedName>
        <fullName evidence="3">tRNA intron endonuclease</fullName>
    </submittedName>
</protein>
<evidence type="ECO:0000313" key="3">
    <source>
        <dbReference type="EMBL" id="MBR1369193.1"/>
    </source>
</evidence>
<dbReference type="PANTHER" id="PTHR21227">
    <property type="entry name" value="TRNA-SPLICING ENDONUCLEASE SUBUNIT SEN2"/>
    <property type="match status" value="1"/>
</dbReference>
<reference evidence="3" key="1">
    <citation type="submission" date="2014-12" db="EMBL/GenBank/DDBJ databases">
        <authorList>
            <person name="Huang H.-H."/>
            <person name="Chen S.-C."/>
            <person name="Lai M.-C."/>
        </authorList>
    </citation>
    <scope>NUCLEOTIDE SEQUENCE</scope>
    <source>
        <strain evidence="3">K1F9705b</strain>
    </source>
</reference>
<gene>
    <name evidence="3" type="ORF">RJ53_06670</name>
</gene>
<name>A0A8J8B5L2_9EURY</name>
<feature type="domain" description="tRNA intron endonuclease N-terminal" evidence="2">
    <location>
        <begin position="1"/>
        <end position="55"/>
    </location>
</feature>